<proteinExistence type="predicted"/>
<name>A0A8J5BWJ9_ZINOF</name>
<evidence type="ECO:0000256" key="3">
    <source>
        <dbReference type="SAM" id="Coils"/>
    </source>
</evidence>
<dbReference type="InterPro" id="IPR006652">
    <property type="entry name" value="Kelch_1"/>
</dbReference>
<keyword evidence="2" id="KW-0677">Repeat</keyword>
<dbReference type="SUPFAM" id="SSF50965">
    <property type="entry name" value="Galactose oxidase, central domain"/>
    <property type="match status" value="1"/>
</dbReference>
<keyword evidence="6" id="KW-1185">Reference proteome</keyword>
<comment type="caution">
    <text evidence="5">The sequence shown here is derived from an EMBL/GenBank/DDBJ whole genome shotgun (WGS) entry which is preliminary data.</text>
</comment>
<keyword evidence="1" id="KW-0880">Kelch repeat</keyword>
<dbReference type="Proteomes" id="UP000734854">
    <property type="component" value="Unassembled WGS sequence"/>
</dbReference>
<dbReference type="Pfam" id="PF24922">
    <property type="entry name" value="ACBP4_C"/>
    <property type="match status" value="1"/>
</dbReference>
<evidence type="ECO:0000256" key="1">
    <source>
        <dbReference type="ARBA" id="ARBA00022441"/>
    </source>
</evidence>
<gene>
    <name evidence="5" type="ORF">ZIOFF_073705</name>
</gene>
<protein>
    <recommendedName>
        <fullName evidence="4">Acyl-CoA-binding domain-containing protein</fullName>
    </recommendedName>
</protein>
<dbReference type="InterPro" id="IPR011043">
    <property type="entry name" value="Gal_Oxase/kelch_b-propeller"/>
</dbReference>
<dbReference type="SUPFAM" id="SSF117281">
    <property type="entry name" value="Kelch motif"/>
    <property type="match status" value="1"/>
</dbReference>
<feature type="coiled-coil region" evidence="3">
    <location>
        <begin position="1111"/>
        <end position="1159"/>
    </location>
</feature>
<dbReference type="Gene3D" id="1.20.1740.10">
    <property type="entry name" value="Amino acid/polyamine transporter I"/>
    <property type="match status" value="1"/>
</dbReference>
<accession>A0A8J5BWJ9</accession>
<evidence type="ECO:0000259" key="4">
    <source>
        <dbReference type="Pfam" id="PF24922"/>
    </source>
</evidence>
<reference evidence="5 6" key="1">
    <citation type="submission" date="2020-08" db="EMBL/GenBank/DDBJ databases">
        <title>Plant Genome Project.</title>
        <authorList>
            <person name="Zhang R.-G."/>
        </authorList>
    </citation>
    <scope>NUCLEOTIDE SEQUENCE [LARGE SCALE GENOMIC DNA]</scope>
    <source>
        <tissue evidence="5">Rhizome</tissue>
    </source>
</reference>
<dbReference type="PANTHER" id="PTHR46093">
    <property type="entry name" value="ACYL-COA-BINDING DOMAIN-CONTAINING PROTEIN 5"/>
    <property type="match status" value="1"/>
</dbReference>
<feature type="domain" description="Acyl-CoA-binding" evidence="4">
    <location>
        <begin position="1109"/>
        <end position="1211"/>
    </location>
</feature>
<evidence type="ECO:0000313" key="6">
    <source>
        <dbReference type="Proteomes" id="UP000734854"/>
    </source>
</evidence>
<evidence type="ECO:0000313" key="5">
    <source>
        <dbReference type="EMBL" id="KAG6469008.1"/>
    </source>
</evidence>
<organism evidence="5 6">
    <name type="scientific">Zingiber officinale</name>
    <name type="common">Ginger</name>
    <name type="synonym">Amomum zingiber</name>
    <dbReference type="NCBI Taxonomy" id="94328"/>
    <lineage>
        <taxon>Eukaryota</taxon>
        <taxon>Viridiplantae</taxon>
        <taxon>Streptophyta</taxon>
        <taxon>Embryophyta</taxon>
        <taxon>Tracheophyta</taxon>
        <taxon>Spermatophyta</taxon>
        <taxon>Magnoliopsida</taxon>
        <taxon>Liliopsida</taxon>
        <taxon>Zingiberales</taxon>
        <taxon>Zingiberaceae</taxon>
        <taxon>Zingiber</taxon>
    </lineage>
</organism>
<dbReference type="Pfam" id="PF01344">
    <property type="entry name" value="Kelch_1"/>
    <property type="match status" value="1"/>
</dbReference>
<sequence length="1227" mass="136136">MTALYGWAFCMGPLMGAHETYRFCSHSSHVADPPSSYYPLVVRVTASDTCRVCRRLCYTRLYWLGGRLSSARDFYSMHGWLLRVANLAARQLGVISSVSVAYRLRVVARILSESMGLGHLGVFRHRQSQLNKLYLIVIRRPSSSDFRLLFRVFSIVALLLQPLALSVLLAVTVLVAGQALPLFVLGIFVVDPRSGFLSSYLPSYLRVHAGAHDDVSFATQRVADTTGQVTGTCRYPPGDWYLGWRIRPITMPAQWHMAAGIQWSSPLFGFHTQAVCSALTVKPDKKSEISVYAQRVYDEYSDRSIYDIATPLRYNAYYGVWKGRKVASTHRYSPVLVVLSLALSRAIHNGDAGVRFKLPKGSSLGIASVDDDRISHGRRRVRGTESSDIRSLCFPTGSTATGASLSPFTASSSRIKPQNTDLLKIEVKFPAILRASLARSPYHRYESSLQELIIFVLNKRNELAVYKILVLFCLTDDLGIRLIYLLCIGMEVSDLSGTMDVTAILASSPYDKWFALSTSGWCPSARYKHAAEFVNERLYVVGGSRNGRYLSDVQVFDFRTLRWSTLRLEVDKDGSRLDTVDQEKGFPAVAGHSLVNWENKLLVVAGFTKELLDYVTIWSIDLETNICSFVATYGKIPIARGGQSTTLVGSKLFMFGGEDRKRKLLNDLHTLDLTTMTWEEIGTKNASPAPRFDHSAAVYADQYLLIFGGSSHSICFNDLHLLDLRTPCHEVVQAVRCSGRDFLPDSQGSSFALRTLADEGRRWIHLYFHPMPNSGHDLASAPLIVATDEFVLMNNFTFKNSNRTYLFKEYSLNLTSDSLALTFVPANGSISFVNEIEVVSTESPRGFMPYSVAGVFNCGAMVYLSYIGYDTVSTMVEEVCCLECDIPVSVSGSVAVATVLYCLMAASIAMLVPDDAIRIRNETVPEFILCVCHFEHLGFVLNSVQMEWSQPQTQGAYVTPRGGHAGTLVNENWYIVGGGDNISGATETVALNISKLVWLITTSVGKRDPLASEGLTLCSAVLDGEKFIIAFGGYNGKYNNEIFVLKIKPKEPLQPRLLQSPAAAAAAASVTAAYAIITATDEKNIAMRNSVNPDVKSNEIENVQKLSAIDTDTLKAENKLLESRIMQARDENSRLQTKIDEMNITHTELLKELQSVQNQLTAESARCLNLETHIAEMQKSLESFSSLEHEINMLRHQKSQVDQEMVVVQKQRSGGVWQWLSGTADDV</sequence>
<evidence type="ECO:0000256" key="2">
    <source>
        <dbReference type="ARBA" id="ARBA00022737"/>
    </source>
</evidence>
<dbReference type="Pfam" id="PF24681">
    <property type="entry name" value="Kelch_KLHDC2_KLHL20_DRC7"/>
    <property type="match status" value="1"/>
</dbReference>
<dbReference type="InterPro" id="IPR015915">
    <property type="entry name" value="Kelch-typ_b-propeller"/>
</dbReference>
<dbReference type="PANTHER" id="PTHR46093:SF5">
    <property type="entry name" value="OS02G0822800 PROTEIN"/>
    <property type="match status" value="1"/>
</dbReference>
<dbReference type="EMBL" id="JACMSC010000022">
    <property type="protein sequence ID" value="KAG6469008.1"/>
    <property type="molecule type" value="Genomic_DNA"/>
</dbReference>
<keyword evidence="3" id="KW-0175">Coiled coil</keyword>
<dbReference type="Gene3D" id="2.120.10.80">
    <property type="entry name" value="Kelch-type beta propeller"/>
    <property type="match status" value="2"/>
</dbReference>
<dbReference type="InterPro" id="IPR056819">
    <property type="entry name" value="ACBP4-6_C"/>
</dbReference>
<dbReference type="AlphaFoldDB" id="A0A8J5BWJ9"/>